<sequence length="67" mass="8358">MSLILRKDFFKLFEQQDSKRFLKESISQRNLWQIIIQLLNPQVIFKLITSGFEYYQTHLQEKYKWKM</sequence>
<keyword evidence="2" id="KW-1185">Reference proteome</keyword>
<accession>A0A8S1YRK8</accession>
<dbReference type="EMBL" id="CAJJDP010000181">
    <property type="protein sequence ID" value="CAD8214444.1"/>
    <property type="molecule type" value="Genomic_DNA"/>
</dbReference>
<gene>
    <name evidence="1" type="ORF">POCTA_138.1.T1770025</name>
</gene>
<protein>
    <submittedName>
        <fullName evidence="1">Uncharacterized protein</fullName>
    </submittedName>
</protein>
<dbReference type="AlphaFoldDB" id="A0A8S1YRK8"/>
<comment type="caution">
    <text evidence="1">The sequence shown here is derived from an EMBL/GenBank/DDBJ whole genome shotgun (WGS) entry which is preliminary data.</text>
</comment>
<proteinExistence type="predicted"/>
<dbReference type="Proteomes" id="UP000683925">
    <property type="component" value="Unassembled WGS sequence"/>
</dbReference>
<organism evidence="1 2">
    <name type="scientific">Paramecium octaurelia</name>
    <dbReference type="NCBI Taxonomy" id="43137"/>
    <lineage>
        <taxon>Eukaryota</taxon>
        <taxon>Sar</taxon>
        <taxon>Alveolata</taxon>
        <taxon>Ciliophora</taxon>
        <taxon>Intramacronucleata</taxon>
        <taxon>Oligohymenophorea</taxon>
        <taxon>Peniculida</taxon>
        <taxon>Parameciidae</taxon>
        <taxon>Paramecium</taxon>
    </lineage>
</organism>
<name>A0A8S1YRK8_PAROT</name>
<evidence type="ECO:0000313" key="2">
    <source>
        <dbReference type="Proteomes" id="UP000683925"/>
    </source>
</evidence>
<reference evidence="1" key="1">
    <citation type="submission" date="2021-01" db="EMBL/GenBank/DDBJ databases">
        <authorList>
            <consortium name="Genoscope - CEA"/>
            <person name="William W."/>
        </authorList>
    </citation>
    <scope>NUCLEOTIDE SEQUENCE</scope>
</reference>
<evidence type="ECO:0000313" key="1">
    <source>
        <dbReference type="EMBL" id="CAD8214444.1"/>
    </source>
</evidence>